<dbReference type="InterPro" id="IPR013517">
    <property type="entry name" value="FG-GAP"/>
</dbReference>
<name>A0A1M6WTM3_9BACT</name>
<dbReference type="SUPFAM" id="SSF63829">
    <property type="entry name" value="Calcium-dependent phosphotriesterase"/>
    <property type="match status" value="1"/>
</dbReference>
<reference evidence="3 4" key="1">
    <citation type="submission" date="2016-11" db="EMBL/GenBank/DDBJ databases">
        <authorList>
            <person name="Jaros S."/>
            <person name="Januszkiewicz K."/>
            <person name="Wedrychowicz H."/>
        </authorList>
    </citation>
    <scope>NUCLEOTIDE SEQUENCE [LARGE SCALE GENOMIC DNA]</scope>
    <source>
        <strain evidence="3 4">DSM 27406</strain>
    </source>
</reference>
<evidence type="ECO:0000313" key="3">
    <source>
        <dbReference type="EMBL" id="SHK96991.1"/>
    </source>
</evidence>
<dbReference type="SUPFAM" id="SSF69318">
    <property type="entry name" value="Integrin alpha N-terminal domain"/>
    <property type="match status" value="1"/>
</dbReference>
<feature type="transmembrane region" description="Helical" evidence="2">
    <location>
        <begin position="12"/>
        <end position="28"/>
    </location>
</feature>
<dbReference type="Gene3D" id="2.130.10.130">
    <property type="entry name" value="Integrin alpha, N-terminal"/>
    <property type="match status" value="1"/>
</dbReference>
<dbReference type="AlphaFoldDB" id="A0A1M6WTM3"/>
<keyword evidence="1" id="KW-0732">Signal</keyword>
<evidence type="ECO:0000256" key="2">
    <source>
        <dbReference type="SAM" id="Phobius"/>
    </source>
</evidence>
<dbReference type="RefSeq" id="WP_218587981.1">
    <property type="nucleotide sequence ID" value="NZ_FRBL01000001.1"/>
</dbReference>
<dbReference type="STRING" id="1419482.SAMN05444266_101759"/>
<evidence type="ECO:0000313" key="4">
    <source>
        <dbReference type="Proteomes" id="UP000184420"/>
    </source>
</evidence>
<dbReference type="PANTHER" id="PTHR44103:SF1">
    <property type="entry name" value="PROPROTEIN CONVERTASE P"/>
    <property type="match status" value="1"/>
</dbReference>
<dbReference type="Proteomes" id="UP000184420">
    <property type="component" value="Unassembled WGS sequence"/>
</dbReference>
<gene>
    <name evidence="3" type="ORF">SAMN05444266_101759</name>
</gene>
<dbReference type="PANTHER" id="PTHR44103">
    <property type="entry name" value="PROPROTEIN CONVERTASE P"/>
    <property type="match status" value="1"/>
</dbReference>
<evidence type="ECO:0000256" key="1">
    <source>
        <dbReference type="ARBA" id="ARBA00022729"/>
    </source>
</evidence>
<keyword evidence="2" id="KW-0812">Transmembrane</keyword>
<organism evidence="3 4">
    <name type="scientific">Chitinophaga jiangningensis</name>
    <dbReference type="NCBI Taxonomy" id="1419482"/>
    <lineage>
        <taxon>Bacteria</taxon>
        <taxon>Pseudomonadati</taxon>
        <taxon>Bacteroidota</taxon>
        <taxon>Chitinophagia</taxon>
        <taxon>Chitinophagales</taxon>
        <taxon>Chitinophagaceae</taxon>
        <taxon>Chitinophaga</taxon>
    </lineage>
</organism>
<keyword evidence="2" id="KW-1133">Transmembrane helix</keyword>
<protein>
    <submittedName>
        <fullName evidence="3">Repeat domain-containing protein</fullName>
    </submittedName>
</protein>
<accession>A0A1M6WTM3</accession>
<dbReference type="InterPro" id="IPR028994">
    <property type="entry name" value="Integrin_alpha_N"/>
</dbReference>
<keyword evidence="2" id="KW-0472">Membrane</keyword>
<sequence>MSAQPMSIRKGLLYSSFVFASIIAITVGCHTPTRDEQAAALADKHCGSCHMPVSPALLDSVTWNDHVLPAMAQRVGIRVWNETSYYPPMPGDPAPAIPFKEWTEIVAYYQRNAPKKLKPAEVPVPLRHEWSGFQIGLPQVKDTSTRSTVLVAADSAGNIYTADAYDNTLTRWNPQLVLTGSWKTHSPVVDIAFRQSPQRQLLARITQIGDMRAVDKPSGIIADLNLEAGTTTDIKPYLQRPVQTIALDFDKDGREEMVTCAFGHHTGGLIYLRQQADGKYEERALMELPGATKAIPGDFNNDGWTDLMVLFAAGEEGIWLFENDKKGGFSSKNLIKFPPVYGSTSFQLADFNGDGKLDILYTCGDNADYSIVLKPYHGVYIYLNEGNNQYKQAWFYPVNGCTKAIAADFNQDGQLDIATIAFFADLEKNPGEKFILFQGNEKPLQFTPFAPPIEKEGHWMTMEAADIDKDGDLDILLGNYAKGFIVQEDYKPNWKEYQPFIVLFNTLR</sequence>
<dbReference type="EMBL" id="FRBL01000001">
    <property type="protein sequence ID" value="SHK96991.1"/>
    <property type="molecule type" value="Genomic_DNA"/>
</dbReference>
<dbReference type="Pfam" id="PF13517">
    <property type="entry name" value="FG-GAP_3"/>
    <property type="match status" value="2"/>
</dbReference>
<proteinExistence type="predicted"/>
<keyword evidence="4" id="KW-1185">Reference proteome</keyword>